<dbReference type="GO" id="GO:0004315">
    <property type="term" value="F:3-oxoacyl-[acyl-carrier-protein] synthase activity"/>
    <property type="evidence" value="ECO:0007669"/>
    <property type="project" value="InterPro"/>
</dbReference>
<dbReference type="Pfam" id="PF16197">
    <property type="entry name" value="KAsynt_C_assoc"/>
    <property type="match status" value="1"/>
</dbReference>
<feature type="domain" description="Ketosynthase family 3 (KS3)" evidence="4">
    <location>
        <begin position="6"/>
        <end position="430"/>
    </location>
</feature>
<dbReference type="GO" id="GO:0006633">
    <property type="term" value="P:fatty acid biosynthetic process"/>
    <property type="evidence" value="ECO:0007669"/>
    <property type="project" value="InterPro"/>
</dbReference>
<dbReference type="InterPro" id="IPR018201">
    <property type="entry name" value="Ketoacyl_synth_AS"/>
</dbReference>
<dbReference type="EMBL" id="KZ805892">
    <property type="protein sequence ID" value="PVH91331.1"/>
    <property type="molecule type" value="Genomic_DNA"/>
</dbReference>
<dbReference type="PANTHER" id="PTHR43775">
    <property type="entry name" value="FATTY ACID SYNTHASE"/>
    <property type="match status" value="1"/>
</dbReference>
<dbReference type="SUPFAM" id="SSF53901">
    <property type="entry name" value="Thiolase-like"/>
    <property type="match status" value="1"/>
</dbReference>
<proteinExistence type="inferred from homology"/>
<evidence type="ECO:0000313" key="6">
    <source>
        <dbReference type="Proteomes" id="UP000244855"/>
    </source>
</evidence>
<dbReference type="GO" id="GO:0044550">
    <property type="term" value="P:secondary metabolite biosynthetic process"/>
    <property type="evidence" value="ECO:0007669"/>
    <property type="project" value="TreeGrafter"/>
</dbReference>
<evidence type="ECO:0000313" key="5">
    <source>
        <dbReference type="EMBL" id="PVH91331.1"/>
    </source>
</evidence>
<dbReference type="InterPro" id="IPR014030">
    <property type="entry name" value="Ketoacyl_synth_N"/>
</dbReference>
<dbReference type="InterPro" id="IPR016039">
    <property type="entry name" value="Thiolase-like"/>
</dbReference>
<dbReference type="CDD" id="cd00833">
    <property type="entry name" value="PKS"/>
    <property type="match status" value="1"/>
</dbReference>
<dbReference type="PROSITE" id="PS52004">
    <property type="entry name" value="KS3_2"/>
    <property type="match status" value="1"/>
</dbReference>
<evidence type="ECO:0000256" key="1">
    <source>
        <dbReference type="ARBA" id="ARBA00022679"/>
    </source>
</evidence>
<dbReference type="SMART" id="SM00825">
    <property type="entry name" value="PKS_KS"/>
    <property type="match status" value="1"/>
</dbReference>
<dbReference type="Gene3D" id="3.40.47.10">
    <property type="match status" value="1"/>
</dbReference>
<dbReference type="Pfam" id="PF00109">
    <property type="entry name" value="ketoacyl-synt"/>
    <property type="match status" value="1"/>
</dbReference>
<gene>
    <name evidence="5" type="ORF">DM02DRAFT_647351</name>
</gene>
<evidence type="ECO:0000259" key="4">
    <source>
        <dbReference type="PROSITE" id="PS52004"/>
    </source>
</evidence>
<keyword evidence="1 3" id="KW-0808">Transferase</keyword>
<protein>
    <submittedName>
        <fullName evidence="5">Ketoacyl-synt-domain-containing protein</fullName>
    </submittedName>
</protein>
<dbReference type="InterPro" id="IPR050091">
    <property type="entry name" value="PKS_NRPS_Biosynth_Enz"/>
</dbReference>
<keyword evidence="2" id="KW-0560">Oxidoreductase</keyword>
<dbReference type="Pfam" id="PF02801">
    <property type="entry name" value="Ketoacyl-synt_C"/>
    <property type="match status" value="1"/>
</dbReference>
<accession>A0A2V1D024</accession>
<dbReference type="STRING" id="97972.A0A2V1D024"/>
<keyword evidence="6" id="KW-1185">Reference proteome</keyword>
<dbReference type="PANTHER" id="PTHR43775:SF29">
    <property type="entry name" value="ASPERFURANONE POLYKETIDE SYNTHASE AFOG-RELATED"/>
    <property type="match status" value="1"/>
</dbReference>
<name>A0A2V1D024_9PLEO</name>
<organism evidence="5 6">
    <name type="scientific">Periconia macrospinosa</name>
    <dbReference type="NCBI Taxonomy" id="97972"/>
    <lineage>
        <taxon>Eukaryota</taxon>
        <taxon>Fungi</taxon>
        <taxon>Dikarya</taxon>
        <taxon>Ascomycota</taxon>
        <taxon>Pezizomycotina</taxon>
        <taxon>Dothideomycetes</taxon>
        <taxon>Pleosporomycetidae</taxon>
        <taxon>Pleosporales</taxon>
        <taxon>Massarineae</taxon>
        <taxon>Periconiaceae</taxon>
        <taxon>Periconia</taxon>
    </lineage>
</organism>
<comment type="similarity">
    <text evidence="3">Belongs to the thiolase-like superfamily. Beta-ketoacyl-ACP synthases family.</text>
</comment>
<sequence>MDSSRTTPVAVVGMSFQLAGGATSPESLWSMMLEKRCASGQFPEDRLGGSAFYHPDRSRGDSVPLKGGHFIQQELGAFDAPFFSISALEAEAMDPQSRSLLETTYRALENAGESMEAISNSKTSVYTGNLADDYKFLFAQDIEQNSKHGMVGMTGLLAGRLSWFFNLKGPSLTVDTACSSSLVALDLGCQSLLASTSDMAIVTGCSLLFSPNFFHMLSNMGMLSPDSRCFSFDHRANGYGRGEGIAALILKRLPDALRDNNTIRAVIRSTGVNYDGRTPGVTQPNGASQLSLIRGTYKKAGLSMLPTRYFEAHGTGTPVGDVIETSAIGAAFNESRPAHEPLYIGSVKSNIGHAEGASGLASVIKAILVLENGVIPPNANFETLNPKIAAEQLKIKIAEHATPWPTAGLRRVSVNSFGASGTNAHVILDDALNHLHQWQWISGEYASSYCPPTPSSSVCIR</sequence>
<evidence type="ECO:0000256" key="2">
    <source>
        <dbReference type="ARBA" id="ARBA00023002"/>
    </source>
</evidence>
<dbReference type="OrthoDB" id="329835at2759"/>
<dbReference type="InterPro" id="IPR014031">
    <property type="entry name" value="Ketoacyl_synth_C"/>
</dbReference>
<dbReference type="InterPro" id="IPR032821">
    <property type="entry name" value="PKS_assoc"/>
</dbReference>
<evidence type="ECO:0000256" key="3">
    <source>
        <dbReference type="RuleBase" id="RU003694"/>
    </source>
</evidence>
<dbReference type="PROSITE" id="PS00606">
    <property type="entry name" value="KS3_1"/>
    <property type="match status" value="1"/>
</dbReference>
<dbReference type="AlphaFoldDB" id="A0A2V1D024"/>
<dbReference type="GO" id="GO:0004312">
    <property type="term" value="F:fatty acid synthase activity"/>
    <property type="evidence" value="ECO:0007669"/>
    <property type="project" value="TreeGrafter"/>
</dbReference>
<reference evidence="5 6" key="1">
    <citation type="journal article" date="2018" name="Sci. Rep.">
        <title>Comparative genomics provides insights into the lifestyle and reveals functional heterogeneity of dark septate endophytic fungi.</title>
        <authorList>
            <person name="Knapp D.G."/>
            <person name="Nemeth J.B."/>
            <person name="Barry K."/>
            <person name="Hainaut M."/>
            <person name="Henrissat B."/>
            <person name="Johnson J."/>
            <person name="Kuo A."/>
            <person name="Lim J.H.P."/>
            <person name="Lipzen A."/>
            <person name="Nolan M."/>
            <person name="Ohm R.A."/>
            <person name="Tamas L."/>
            <person name="Grigoriev I.V."/>
            <person name="Spatafora J.W."/>
            <person name="Nagy L.G."/>
            <person name="Kovacs G.M."/>
        </authorList>
    </citation>
    <scope>NUCLEOTIDE SEQUENCE [LARGE SCALE GENOMIC DNA]</scope>
    <source>
        <strain evidence="5 6">DSE2036</strain>
    </source>
</reference>
<dbReference type="InterPro" id="IPR020841">
    <property type="entry name" value="PKS_Beta-ketoAc_synthase_dom"/>
</dbReference>
<dbReference type="GO" id="GO:0016491">
    <property type="term" value="F:oxidoreductase activity"/>
    <property type="evidence" value="ECO:0007669"/>
    <property type="project" value="UniProtKB-KW"/>
</dbReference>
<dbReference type="Proteomes" id="UP000244855">
    <property type="component" value="Unassembled WGS sequence"/>
</dbReference>